<organism evidence="2 3">
    <name type="scientific">Olea europaea subsp. europaea</name>
    <dbReference type="NCBI Taxonomy" id="158383"/>
    <lineage>
        <taxon>Eukaryota</taxon>
        <taxon>Viridiplantae</taxon>
        <taxon>Streptophyta</taxon>
        <taxon>Embryophyta</taxon>
        <taxon>Tracheophyta</taxon>
        <taxon>Spermatophyta</taxon>
        <taxon>Magnoliopsida</taxon>
        <taxon>eudicotyledons</taxon>
        <taxon>Gunneridae</taxon>
        <taxon>Pentapetalae</taxon>
        <taxon>asterids</taxon>
        <taxon>lamiids</taxon>
        <taxon>Lamiales</taxon>
        <taxon>Oleaceae</taxon>
        <taxon>Oleeae</taxon>
        <taxon>Olea</taxon>
    </lineage>
</organism>
<protein>
    <submittedName>
        <fullName evidence="2">Methylesterase 10</fullName>
    </submittedName>
</protein>
<gene>
    <name evidence="2" type="ORF">OLEA9_A062426</name>
</gene>
<reference evidence="2 3" key="1">
    <citation type="submission" date="2019-12" db="EMBL/GenBank/DDBJ databases">
        <authorList>
            <person name="Alioto T."/>
            <person name="Alioto T."/>
            <person name="Gomez Garrido J."/>
        </authorList>
    </citation>
    <scope>NUCLEOTIDE SEQUENCE [LARGE SCALE GENOMIC DNA]</scope>
</reference>
<dbReference type="GO" id="GO:0080031">
    <property type="term" value="F:methyl salicylate esterase activity"/>
    <property type="evidence" value="ECO:0007669"/>
    <property type="project" value="TreeGrafter"/>
</dbReference>
<dbReference type="OrthoDB" id="408373at2759"/>
<dbReference type="Pfam" id="PF12697">
    <property type="entry name" value="Abhydrolase_6"/>
    <property type="match status" value="1"/>
</dbReference>
<dbReference type="AlphaFoldDB" id="A0A8S0R715"/>
<dbReference type="InterPro" id="IPR045889">
    <property type="entry name" value="MES/HNL"/>
</dbReference>
<name>A0A8S0R715_OLEEU</name>
<dbReference type="Proteomes" id="UP000594638">
    <property type="component" value="Unassembled WGS sequence"/>
</dbReference>
<sequence length="264" mass="30039">MEKKSEKKHFVLVHGFCHGAWCWYKLVNMLKSNGDHQVSTVDLGSCGIHPKRLDEISSISEYVQQLMDFMVSLPDDERVVLVGHSYGGIPISLAMERFPEKISVAVFITAYMPNCQDPPATLIQEYFKRCSIQSLMDSKFILDQRRENLPISAIFGPDYMTAKVYKGCQIEDMELAKMLIRPNKLFIDELSEKSLLTEGKYGAVRRVYIKCEGDEVLEADFQSCINERSPPNEVISIEGAGHMVMLSKTHDLCLCLKKIAVKYR</sequence>
<dbReference type="GO" id="GO:0080032">
    <property type="term" value="F:methyl jasmonate esterase activity"/>
    <property type="evidence" value="ECO:0007669"/>
    <property type="project" value="TreeGrafter"/>
</dbReference>
<dbReference type="GO" id="GO:0009696">
    <property type="term" value="P:salicylic acid metabolic process"/>
    <property type="evidence" value="ECO:0007669"/>
    <property type="project" value="TreeGrafter"/>
</dbReference>
<dbReference type="InterPro" id="IPR000073">
    <property type="entry name" value="AB_hydrolase_1"/>
</dbReference>
<evidence type="ECO:0000259" key="1">
    <source>
        <dbReference type="Pfam" id="PF12697"/>
    </source>
</evidence>
<dbReference type="FunFam" id="3.40.50.1820:FF:000051">
    <property type="entry name" value="(S)-hydroxynitrile lyase"/>
    <property type="match status" value="1"/>
</dbReference>
<dbReference type="GO" id="GO:0080030">
    <property type="term" value="F:methyl indole-3-acetate esterase activity"/>
    <property type="evidence" value="ECO:0007669"/>
    <property type="project" value="TreeGrafter"/>
</dbReference>
<dbReference type="InterPro" id="IPR029058">
    <property type="entry name" value="AB_hydrolase_fold"/>
</dbReference>
<comment type="caution">
    <text evidence="2">The sequence shown here is derived from an EMBL/GenBank/DDBJ whole genome shotgun (WGS) entry which is preliminary data.</text>
</comment>
<dbReference type="EMBL" id="CACTIH010002214">
    <property type="protein sequence ID" value="CAA2974958.1"/>
    <property type="molecule type" value="Genomic_DNA"/>
</dbReference>
<evidence type="ECO:0000313" key="2">
    <source>
        <dbReference type="EMBL" id="CAA2974958.1"/>
    </source>
</evidence>
<proteinExistence type="predicted"/>
<dbReference type="Gene3D" id="3.40.50.1820">
    <property type="entry name" value="alpha/beta hydrolase"/>
    <property type="match status" value="1"/>
</dbReference>
<accession>A0A8S0R715</accession>
<dbReference type="SUPFAM" id="SSF53474">
    <property type="entry name" value="alpha/beta-Hydrolases"/>
    <property type="match status" value="1"/>
</dbReference>
<dbReference type="PANTHER" id="PTHR10992">
    <property type="entry name" value="METHYLESTERASE FAMILY MEMBER"/>
    <property type="match status" value="1"/>
</dbReference>
<dbReference type="PANTHER" id="PTHR10992:SF943">
    <property type="entry name" value="METHYLESTERASE 10"/>
    <property type="match status" value="1"/>
</dbReference>
<feature type="domain" description="AB hydrolase-1" evidence="1">
    <location>
        <begin position="10"/>
        <end position="248"/>
    </location>
</feature>
<dbReference type="Gramene" id="OE9A062426T1">
    <property type="protein sequence ID" value="OE9A062426C1"/>
    <property type="gene ID" value="OE9A062426"/>
</dbReference>
<keyword evidence="3" id="KW-1185">Reference proteome</keyword>
<dbReference type="GO" id="GO:0009694">
    <property type="term" value="P:jasmonic acid metabolic process"/>
    <property type="evidence" value="ECO:0007669"/>
    <property type="project" value="TreeGrafter"/>
</dbReference>
<evidence type="ECO:0000313" key="3">
    <source>
        <dbReference type="Proteomes" id="UP000594638"/>
    </source>
</evidence>